<dbReference type="GO" id="GO:0051539">
    <property type="term" value="F:4 iron, 4 sulfur cluster binding"/>
    <property type="evidence" value="ECO:0007669"/>
    <property type="project" value="UniProtKB-KW"/>
</dbReference>
<keyword evidence="2" id="KW-0004">4Fe-4S</keyword>
<organism evidence="8 9">
    <name type="scientific">Frisingicoccus caecimuris</name>
    <dbReference type="NCBI Taxonomy" id="1796636"/>
    <lineage>
        <taxon>Bacteria</taxon>
        <taxon>Bacillati</taxon>
        <taxon>Bacillota</taxon>
        <taxon>Clostridia</taxon>
        <taxon>Lachnospirales</taxon>
        <taxon>Lachnospiraceae</taxon>
        <taxon>Frisingicoccus</taxon>
    </lineage>
</organism>
<dbReference type="InterPro" id="IPR023404">
    <property type="entry name" value="rSAM_horseshoe"/>
</dbReference>
<dbReference type="InterPro" id="IPR032432">
    <property type="entry name" value="Radical_SAM_C"/>
</dbReference>
<dbReference type="OrthoDB" id="9801689at2"/>
<dbReference type="Gene3D" id="3.80.30.20">
    <property type="entry name" value="tm_1862 like domain"/>
    <property type="match status" value="1"/>
</dbReference>
<protein>
    <recommendedName>
        <fullName evidence="7">Radical SAM core domain-containing protein</fullName>
    </recommendedName>
</protein>
<evidence type="ECO:0000256" key="4">
    <source>
        <dbReference type="ARBA" id="ARBA00022723"/>
    </source>
</evidence>
<dbReference type="Pfam" id="PF16199">
    <property type="entry name" value="Radical_SAM_C"/>
    <property type="match status" value="1"/>
</dbReference>
<reference evidence="8 9" key="1">
    <citation type="submission" date="2019-03" db="EMBL/GenBank/DDBJ databases">
        <title>Genomic Encyclopedia of Type Strains, Phase IV (KMG-IV): sequencing the most valuable type-strain genomes for metagenomic binning, comparative biology and taxonomic classification.</title>
        <authorList>
            <person name="Goeker M."/>
        </authorList>
    </citation>
    <scope>NUCLEOTIDE SEQUENCE [LARGE SCALE GENOMIC DNA]</scope>
    <source>
        <strain evidence="8 9">DSM 28559</strain>
    </source>
</reference>
<dbReference type="Pfam" id="PF04055">
    <property type="entry name" value="Radical_SAM"/>
    <property type="match status" value="1"/>
</dbReference>
<dbReference type="InterPro" id="IPR058240">
    <property type="entry name" value="rSAM_sf"/>
</dbReference>
<comment type="cofactor">
    <cofactor evidence="1">
        <name>[4Fe-4S] cluster</name>
        <dbReference type="ChEBI" id="CHEBI:49883"/>
    </cofactor>
</comment>
<evidence type="ECO:0000256" key="1">
    <source>
        <dbReference type="ARBA" id="ARBA00001966"/>
    </source>
</evidence>
<dbReference type="InterPro" id="IPR007197">
    <property type="entry name" value="rSAM"/>
</dbReference>
<dbReference type="SFLD" id="SFLDG01086">
    <property type="entry name" value="elongater_protein-like"/>
    <property type="match status" value="1"/>
</dbReference>
<dbReference type="NCBIfam" id="TIGR01212">
    <property type="entry name" value="TIGR01212 family radical SAM protein"/>
    <property type="match status" value="1"/>
</dbReference>
<dbReference type="InterPro" id="IPR039661">
    <property type="entry name" value="ELP3"/>
</dbReference>
<dbReference type="SFLD" id="SFLDS00029">
    <property type="entry name" value="Radical_SAM"/>
    <property type="match status" value="1"/>
</dbReference>
<dbReference type="RefSeq" id="WP_132092892.1">
    <property type="nucleotide sequence ID" value="NZ_JANKAQ010000012.1"/>
</dbReference>
<evidence type="ECO:0000256" key="6">
    <source>
        <dbReference type="ARBA" id="ARBA00023014"/>
    </source>
</evidence>
<dbReference type="Proteomes" id="UP000295711">
    <property type="component" value="Unassembled WGS sequence"/>
</dbReference>
<comment type="caution">
    <text evidence="8">The sequence shown here is derived from an EMBL/GenBank/DDBJ whole genome shotgun (WGS) entry which is preliminary data.</text>
</comment>
<accession>A0A4R2LGL6</accession>
<keyword evidence="3" id="KW-0949">S-adenosyl-L-methionine</keyword>
<dbReference type="PANTHER" id="PTHR11135:SF1">
    <property type="entry name" value="PROTEIN YHCC"/>
    <property type="match status" value="1"/>
</dbReference>
<evidence type="ECO:0000256" key="2">
    <source>
        <dbReference type="ARBA" id="ARBA00022485"/>
    </source>
</evidence>
<gene>
    <name evidence="8" type="ORF">EV212_11162</name>
</gene>
<feature type="domain" description="Radical SAM core" evidence="7">
    <location>
        <begin position="27"/>
        <end position="287"/>
    </location>
</feature>
<evidence type="ECO:0000256" key="3">
    <source>
        <dbReference type="ARBA" id="ARBA00022691"/>
    </source>
</evidence>
<evidence type="ECO:0000259" key="7">
    <source>
        <dbReference type="PROSITE" id="PS51918"/>
    </source>
</evidence>
<evidence type="ECO:0000313" key="9">
    <source>
        <dbReference type="Proteomes" id="UP000295711"/>
    </source>
</evidence>
<dbReference type="PANTHER" id="PTHR11135">
    <property type="entry name" value="HISTONE ACETYLTRANSFERASE-RELATED"/>
    <property type="match status" value="1"/>
</dbReference>
<dbReference type="GO" id="GO:0003824">
    <property type="term" value="F:catalytic activity"/>
    <property type="evidence" value="ECO:0007669"/>
    <property type="project" value="InterPro"/>
</dbReference>
<dbReference type="AlphaFoldDB" id="A0A4R2LGL6"/>
<keyword evidence="9" id="KW-1185">Reference proteome</keyword>
<dbReference type="PROSITE" id="PS51918">
    <property type="entry name" value="RADICAL_SAM"/>
    <property type="match status" value="1"/>
</dbReference>
<dbReference type="GO" id="GO:0046872">
    <property type="term" value="F:metal ion binding"/>
    <property type="evidence" value="ECO:0007669"/>
    <property type="project" value="UniProtKB-KW"/>
</dbReference>
<dbReference type="InterPro" id="IPR005911">
    <property type="entry name" value="YhcC-like"/>
</dbReference>
<dbReference type="InterPro" id="IPR006638">
    <property type="entry name" value="Elp3/MiaA/NifB-like_rSAM"/>
</dbReference>
<proteinExistence type="predicted"/>
<keyword evidence="6" id="KW-0411">Iron-sulfur</keyword>
<evidence type="ECO:0000256" key="5">
    <source>
        <dbReference type="ARBA" id="ARBA00023004"/>
    </source>
</evidence>
<dbReference type="SFLD" id="SFLDG01091">
    <property type="entry name" value="uncharacterized_CHP01210-like"/>
    <property type="match status" value="1"/>
</dbReference>
<evidence type="ECO:0000313" key="8">
    <source>
        <dbReference type="EMBL" id="TCO83910.1"/>
    </source>
</evidence>
<dbReference type="SMART" id="SM00729">
    <property type="entry name" value="Elp3"/>
    <property type="match status" value="1"/>
</dbReference>
<sequence length="336" mass="38288">MVSNYAEALRLWHGKPYYSLSQYLQEHFGEKIYKIALDGGFTCPNRDGTLGNRGCIFCSAGGSGDFSGARLSKPYRTQLDEVRPPEGHLSENICSQLEAGKNLLSKKYTGRRFIAYFQAFTNTYAPMEHLEKLYMSALSYPETAILSIATRPDCLSPDIIELLKRLNRIKPVWIELGLQTIHEDTARFIRRGYTLDVFTDALCRLNEAGIDTIVHTILGLPGESEDDILETHRFLAQQPIQGIKLQLLHILRGTDLDVLYRRHPFHILTQEEYAALIIRCIEILPPKMVIHRITGDGPKNILTAPLWSSHKKQVLNTIHHTFKTRATWQGRLYTPL</sequence>
<dbReference type="SUPFAM" id="SSF102114">
    <property type="entry name" value="Radical SAM enzymes"/>
    <property type="match status" value="1"/>
</dbReference>
<keyword evidence="4" id="KW-0479">Metal-binding</keyword>
<name>A0A4R2LGL6_9FIRM</name>
<keyword evidence="5" id="KW-0408">Iron</keyword>
<dbReference type="EMBL" id="SLXA01000011">
    <property type="protein sequence ID" value="TCO83910.1"/>
    <property type="molecule type" value="Genomic_DNA"/>
</dbReference>